<organism evidence="2 3">
    <name type="scientific">Blyttiomyces helicus</name>
    <dbReference type="NCBI Taxonomy" id="388810"/>
    <lineage>
        <taxon>Eukaryota</taxon>
        <taxon>Fungi</taxon>
        <taxon>Fungi incertae sedis</taxon>
        <taxon>Chytridiomycota</taxon>
        <taxon>Chytridiomycota incertae sedis</taxon>
        <taxon>Chytridiomycetes</taxon>
        <taxon>Chytridiomycetes incertae sedis</taxon>
        <taxon>Blyttiomyces</taxon>
    </lineage>
</organism>
<reference evidence="3" key="1">
    <citation type="journal article" date="2018" name="Nat. Microbiol.">
        <title>Leveraging single-cell genomics to expand the fungal tree of life.</title>
        <authorList>
            <person name="Ahrendt S.R."/>
            <person name="Quandt C.A."/>
            <person name="Ciobanu D."/>
            <person name="Clum A."/>
            <person name="Salamov A."/>
            <person name="Andreopoulos B."/>
            <person name="Cheng J.F."/>
            <person name="Woyke T."/>
            <person name="Pelin A."/>
            <person name="Henrissat B."/>
            <person name="Reynolds N.K."/>
            <person name="Benny G.L."/>
            <person name="Smith M.E."/>
            <person name="James T.Y."/>
            <person name="Grigoriev I.V."/>
        </authorList>
    </citation>
    <scope>NUCLEOTIDE SEQUENCE [LARGE SCALE GENOMIC DNA]</scope>
</reference>
<dbReference type="EMBL" id="KZ996943">
    <property type="protein sequence ID" value="RKO88100.1"/>
    <property type="molecule type" value="Genomic_DNA"/>
</dbReference>
<keyword evidence="3" id="KW-1185">Reference proteome</keyword>
<protein>
    <submittedName>
        <fullName evidence="2">Uncharacterized protein</fullName>
    </submittedName>
</protein>
<dbReference type="Proteomes" id="UP000269721">
    <property type="component" value="Unassembled WGS sequence"/>
</dbReference>
<evidence type="ECO:0000313" key="2">
    <source>
        <dbReference type="EMBL" id="RKO88100.1"/>
    </source>
</evidence>
<proteinExistence type="predicted"/>
<gene>
    <name evidence="2" type="ORF">BDK51DRAFT_39212</name>
</gene>
<feature type="chain" id="PRO_5020731962" evidence="1">
    <location>
        <begin position="19"/>
        <end position="86"/>
    </location>
</feature>
<accession>A0A4P9WB24</accession>
<sequence>MSFLQELLILATASTTSPWTLPGNHTQSGAVSTSLNGARILPANDNMDIKANIEQHLNVLLNTQESGAEAHLVNMDDPNWELSPFA</sequence>
<dbReference type="AlphaFoldDB" id="A0A4P9WB24"/>
<name>A0A4P9WB24_9FUNG</name>
<keyword evidence="1" id="KW-0732">Signal</keyword>
<evidence type="ECO:0000313" key="3">
    <source>
        <dbReference type="Proteomes" id="UP000269721"/>
    </source>
</evidence>
<evidence type="ECO:0000256" key="1">
    <source>
        <dbReference type="SAM" id="SignalP"/>
    </source>
</evidence>
<feature type="signal peptide" evidence="1">
    <location>
        <begin position="1"/>
        <end position="18"/>
    </location>
</feature>